<gene>
    <name evidence="2" type="ORF">E2C01_029313</name>
</gene>
<comment type="caution">
    <text evidence="2">The sequence shown here is derived from an EMBL/GenBank/DDBJ whole genome shotgun (WGS) entry which is preliminary data.</text>
</comment>
<dbReference type="EMBL" id="VSRR010003369">
    <property type="protein sequence ID" value="MPC35876.1"/>
    <property type="molecule type" value="Genomic_DNA"/>
</dbReference>
<organism evidence="2 3">
    <name type="scientific">Portunus trituberculatus</name>
    <name type="common">Swimming crab</name>
    <name type="synonym">Neptunus trituberculatus</name>
    <dbReference type="NCBI Taxonomy" id="210409"/>
    <lineage>
        <taxon>Eukaryota</taxon>
        <taxon>Metazoa</taxon>
        <taxon>Ecdysozoa</taxon>
        <taxon>Arthropoda</taxon>
        <taxon>Crustacea</taxon>
        <taxon>Multicrustacea</taxon>
        <taxon>Malacostraca</taxon>
        <taxon>Eumalacostraca</taxon>
        <taxon>Eucarida</taxon>
        <taxon>Decapoda</taxon>
        <taxon>Pleocyemata</taxon>
        <taxon>Brachyura</taxon>
        <taxon>Eubrachyura</taxon>
        <taxon>Portunoidea</taxon>
        <taxon>Portunidae</taxon>
        <taxon>Portuninae</taxon>
        <taxon>Portunus</taxon>
    </lineage>
</organism>
<accession>A0A5B7ERN1</accession>
<dbReference type="AlphaFoldDB" id="A0A5B7ERN1"/>
<reference evidence="2 3" key="1">
    <citation type="submission" date="2019-05" db="EMBL/GenBank/DDBJ databases">
        <title>Another draft genome of Portunus trituberculatus and its Hox gene families provides insights of decapod evolution.</title>
        <authorList>
            <person name="Jeong J.-H."/>
            <person name="Song I."/>
            <person name="Kim S."/>
            <person name="Choi T."/>
            <person name="Kim D."/>
            <person name="Ryu S."/>
            <person name="Kim W."/>
        </authorList>
    </citation>
    <scope>NUCLEOTIDE SEQUENCE [LARGE SCALE GENOMIC DNA]</scope>
    <source>
        <tissue evidence="2">Muscle</tissue>
    </source>
</reference>
<proteinExistence type="predicted"/>
<feature type="region of interest" description="Disordered" evidence="1">
    <location>
        <begin position="40"/>
        <end position="83"/>
    </location>
</feature>
<keyword evidence="3" id="KW-1185">Reference proteome</keyword>
<evidence type="ECO:0000313" key="3">
    <source>
        <dbReference type="Proteomes" id="UP000324222"/>
    </source>
</evidence>
<dbReference type="Proteomes" id="UP000324222">
    <property type="component" value="Unassembled WGS sequence"/>
</dbReference>
<evidence type="ECO:0000313" key="2">
    <source>
        <dbReference type="EMBL" id="MPC35876.1"/>
    </source>
</evidence>
<name>A0A5B7ERN1_PORTR</name>
<evidence type="ECO:0000256" key="1">
    <source>
        <dbReference type="SAM" id="MobiDB-lite"/>
    </source>
</evidence>
<feature type="compositionally biased region" description="Basic and acidic residues" evidence="1">
    <location>
        <begin position="67"/>
        <end position="83"/>
    </location>
</feature>
<sequence>MGGGFKCGRRFRSRGVGGVEEMAGMKSMVVGVARHTMGLSQQRGDRGALWCSGGDGRYHSHPPHQRPTQEHQGETRSDDKSRR</sequence>
<protein>
    <submittedName>
        <fullName evidence="2">Uncharacterized protein</fullName>
    </submittedName>
</protein>